<evidence type="ECO:0000256" key="2">
    <source>
        <dbReference type="ARBA" id="ARBA00022801"/>
    </source>
</evidence>
<dbReference type="PANTHER" id="PTHR43918:SF4">
    <property type="entry name" value="CARBOXYLIC ESTER HYDROLASE"/>
    <property type="match status" value="1"/>
</dbReference>
<dbReference type="GO" id="GO:0052689">
    <property type="term" value="F:carboxylic ester hydrolase activity"/>
    <property type="evidence" value="ECO:0007669"/>
    <property type="project" value="TreeGrafter"/>
</dbReference>
<dbReference type="EMBL" id="JAUIRO010000009">
    <property type="protein sequence ID" value="KAK0701943.1"/>
    <property type="molecule type" value="Genomic_DNA"/>
</dbReference>
<dbReference type="InterPro" id="IPR002018">
    <property type="entry name" value="CarbesteraseB"/>
</dbReference>
<dbReference type="SUPFAM" id="SSF53474">
    <property type="entry name" value="alpha/beta-Hydrolases"/>
    <property type="match status" value="1"/>
</dbReference>
<feature type="domain" description="Carboxylesterase type B" evidence="4">
    <location>
        <begin position="408"/>
        <end position="500"/>
    </location>
</feature>
<dbReference type="Pfam" id="PF00135">
    <property type="entry name" value="COesterase"/>
    <property type="match status" value="2"/>
</dbReference>
<protein>
    <recommendedName>
        <fullName evidence="3">Carboxylic ester hydrolase</fullName>
        <ecNumber evidence="3">3.1.1.-</ecNumber>
    </recommendedName>
</protein>
<dbReference type="PROSITE" id="PS00941">
    <property type="entry name" value="CARBOXYLESTERASE_B_2"/>
    <property type="match status" value="1"/>
</dbReference>
<reference evidence="5" key="1">
    <citation type="submission" date="2023-06" db="EMBL/GenBank/DDBJ databases">
        <title>Genome-scale phylogeny and comparative genomics of the fungal order Sordariales.</title>
        <authorList>
            <consortium name="Lawrence Berkeley National Laboratory"/>
            <person name="Hensen N."/>
            <person name="Bonometti L."/>
            <person name="Westerberg I."/>
            <person name="Brannstrom I.O."/>
            <person name="Guillou S."/>
            <person name="Cros-Aarteil S."/>
            <person name="Calhoun S."/>
            <person name="Haridas S."/>
            <person name="Kuo A."/>
            <person name="Mondo S."/>
            <person name="Pangilinan J."/>
            <person name="Riley R."/>
            <person name="LaButti K."/>
            <person name="Andreopoulos B."/>
            <person name="Lipzen A."/>
            <person name="Chen C."/>
            <person name="Yanf M."/>
            <person name="Daum C."/>
            <person name="Ng V."/>
            <person name="Clum A."/>
            <person name="Steindorff A."/>
            <person name="Ohm R."/>
            <person name="Martin F."/>
            <person name="Silar P."/>
            <person name="Natvig D."/>
            <person name="Lalanne C."/>
            <person name="Gautier V."/>
            <person name="Ament-velasquez S.L."/>
            <person name="Kruys A."/>
            <person name="Hutchinson M.I."/>
            <person name="Powell A.J."/>
            <person name="Barry K."/>
            <person name="Miller A.N."/>
            <person name="Grigoriev I.V."/>
            <person name="Debuchy R."/>
            <person name="Gladieux P."/>
            <person name="Thoren M.H."/>
            <person name="Johannesson H."/>
        </authorList>
    </citation>
    <scope>NUCLEOTIDE SEQUENCE</scope>
    <source>
        <strain evidence="5">SMH2392-1A</strain>
    </source>
</reference>
<organism evidence="5 6">
    <name type="scientific">Lasiosphaeria miniovina</name>
    <dbReference type="NCBI Taxonomy" id="1954250"/>
    <lineage>
        <taxon>Eukaryota</taxon>
        <taxon>Fungi</taxon>
        <taxon>Dikarya</taxon>
        <taxon>Ascomycota</taxon>
        <taxon>Pezizomycotina</taxon>
        <taxon>Sordariomycetes</taxon>
        <taxon>Sordariomycetidae</taxon>
        <taxon>Sordariales</taxon>
        <taxon>Lasiosphaeriaceae</taxon>
        <taxon>Lasiosphaeria</taxon>
    </lineage>
</organism>
<dbReference type="GeneID" id="85322233"/>
<dbReference type="EC" id="3.1.1.-" evidence="3"/>
<evidence type="ECO:0000313" key="6">
    <source>
        <dbReference type="Proteomes" id="UP001172101"/>
    </source>
</evidence>
<dbReference type="RefSeq" id="XP_060289607.1">
    <property type="nucleotide sequence ID" value="XM_060438963.1"/>
</dbReference>
<evidence type="ECO:0000259" key="4">
    <source>
        <dbReference type="Pfam" id="PF00135"/>
    </source>
</evidence>
<dbReference type="PANTHER" id="PTHR43918">
    <property type="entry name" value="ACETYLCHOLINESTERASE"/>
    <property type="match status" value="1"/>
</dbReference>
<feature type="domain" description="Carboxylesterase type B" evidence="4">
    <location>
        <begin position="37"/>
        <end position="392"/>
    </location>
</feature>
<feature type="signal peptide" evidence="3">
    <location>
        <begin position="1"/>
        <end position="21"/>
    </location>
</feature>
<evidence type="ECO:0000256" key="3">
    <source>
        <dbReference type="RuleBase" id="RU361235"/>
    </source>
</evidence>
<keyword evidence="2 3" id="KW-0378">Hydrolase</keyword>
<gene>
    <name evidence="5" type="ORF">B0T26DRAFT_659605</name>
</gene>
<proteinExistence type="inferred from homology"/>
<keyword evidence="6" id="KW-1185">Reference proteome</keyword>
<dbReference type="InterPro" id="IPR050654">
    <property type="entry name" value="AChE-related_enzymes"/>
</dbReference>
<dbReference type="InterPro" id="IPR019826">
    <property type="entry name" value="Carboxylesterase_B_AS"/>
</dbReference>
<accession>A0AA40DJ89</accession>
<keyword evidence="3" id="KW-0732">Signal</keyword>
<comment type="similarity">
    <text evidence="1 3">Belongs to the type-B carboxylesterase/lipase family.</text>
</comment>
<dbReference type="Proteomes" id="UP001172101">
    <property type="component" value="Unassembled WGS sequence"/>
</dbReference>
<dbReference type="PROSITE" id="PS00122">
    <property type="entry name" value="CARBOXYLESTERASE_B_1"/>
    <property type="match status" value="1"/>
</dbReference>
<name>A0AA40DJ89_9PEZI</name>
<dbReference type="InterPro" id="IPR019819">
    <property type="entry name" value="Carboxylesterase_B_CS"/>
</dbReference>
<dbReference type="Gene3D" id="3.40.50.1820">
    <property type="entry name" value="alpha/beta hydrolase"/>
    <property type="match status" value="2"/>
</dbReference>
<evidence type="ECO:0000256" key="1">
    <source>
        <dbReference type="ARBA" id="ARBA00005964"/>
    </source>
</evidence>
<comment type="caution">
    <text evidence="5">The sequence shown here is derived from an EMBL/GenBank/DDBJ whole genome shotgun (WGS) entry which is preliminary data.</text>
</comment>
<dbReference type="AlphaFoldDB" id="A0AA40DJ89"/>
<feature type="chain" id="PRO_5041483487" description="Carboxylic ester hydrolase" evidence="3">
    <location>
        <begin position="22"/>
        <end position="541"/>
    </location>
</feature>
<evidence type="ECO:0000313" key="5">
    <source>
        <dbReference type="EMBL" id="KAK0701943.1"/>
    </source>
</evidence>
<dbReference type="InterPro" id="IPR029058">
    <property type="entry name" value="AB_hydrolase_fold"/>
</dbReference>
<sequence length="541" mass="57750">MVSAASRALLVLAVFAGGALTRSPKSPSLPRGNVSHTSVTIAGGRVHGMIDHSMPNVRQFLGIPYAQPPVGKLRFAAPQPALPFGDLDATHMPPSCPQFLMKTPQNVYTEHVLEFNLQGANATSHEISEDCLTISVWTPTSTSNVIHETRHLPVLIFIYGGAFLTGSVDVPYQVPAQWVQRTQAHVVAVFNYRLNIYGFPHAAGLPEGQENAGLRDQRLAVEWVRDNIAAFGGDPARITLWGQSAGAIGAGYYQYAYAHDPIINAVIMNSGTELLPGATSSSADAKGLTFSTVAAQFGCGNLSATAELDCMRGANISALNVEGFIETHNDASILDFLEGKPSTVFFFTPVVDNLTVFPDYTARARAGEIAKIPTILGTNKEDGVPFVPLDADGGGVNETLAMWATLGSFFCPGFKAATNRIAAGVPVYRYLYAGNFSNISPAPFLGAYHAAELPMIFGTENNYRGPPTDLELATSHAMQDAWLAFASTGVPADGWPRYTDPVTGLAREYGVASSAPLGYVDISLHPEEAQLCPEMYQPDAP</sequence>